<dbReference type="PANTHER" id="PTHR13789:SF309">
    <property type="entry name" value="PUTATIVE (AFU_ORTHOLOGUE AFUA_6G14510)-RELATED"/>
    <property type="match status" value="1"/>
</dbReference>
<dbReference type="GO" id="GO:0071949">
    <property type="term" value="F:FAD binding"/>
    <property type="evidence" value="ECO:0007669"/>
    <property type="project" value="InterPro"/>
</dbReference>
<dbReference type="EMBL" id="BMJJ01000011">
    <property type="protein sequence ID" value="GGD34291.1"/>
    <property type="molecule type" value="Genomic_DNA"/>
</dbReference>
<dbReference type="AlphaFoldDB" id="A0A917DGR9"/>
<name>A0A917DGR9_9HYPH</name>
<evidence type="ECO:0000313" key="4">
    <source>
        <dbReference type="EMBL" id="GGD34291.1"/>
    </source>
</evidence>
<feature type="domain" description="FAD-binding" evidence="3">
    <location>
        <begin position="2"/>
        <end position="326"/>
    </location>
</feature>
<dbReference type="PANTHER" id="PTHR13789">
    <property type="entry name" value="MONOOXYGENASE"/>
    <property type="match status" value="1"/>
</dbReference>
<evidence type="ECO:0000256" key="2">
    <source>
        <dbReference type="ARBA" id="ARBA00023033"/>
    </source>
</evidence>
<keyword evidence="1" id="KW-0560">Oxidoreductase</keyword>
<dbReference type="SUPFAM" id="SSF51905">
    <property type="entry name" value="FAD/NAD(P)-binding domain"/>
    <property type="match status" value="1"/>
</dbReference>
<dbReference type="PRINTS" id="PR00420">
    <property type="entry name" value="RNGMNOXGNASE"/>
</dbReference>
<evidence type="ECO:0000256" key="1">
    <source>
        <dbReference type="ARBA" id="ARBA00023002"/>
    </source>
</evidence>
<dbReference type="InterPro" id="IPR036188">
    <property type="entry name" value="FAD/NAD-bd_sf"/>
</dbReference>
<evidence type="ECO:0000313" key="5">
    <source>
        <dbReference type="Proteomes" id="UP000613160"/>
    </source>
</evidence>
<gene>
    <name evidence="4" type="ORF">GCM10011335_41680</name>
</gene>
<dbReference type="Proteomes" id="UP000613160">
    <property type="component" value="Unassembled WGS sequence"/>
</dbReference>
<sequence>MKILIVGAGLAGLSLARALLSRGISADIVERRYDWRSPGFGLFLPGNASRAFGRLGLMPQMIEAAVPIRRQDFYDHRGRHLSSIDAEAFWTDCGPCLGMPRSALHAILRESVAGLPIRTGRGVTELRQIANGCEVTFDDQSAQTYDLVVGADGLHSTIRRLAIDPASPTYTGNGCWRFFARNLSGIDAWTVMVSKGRTLLAEPVDRSTLYVYAEITQTAGDPRERASGAQLRSYFADFAAPIGPLLDQLLPETPLYFSRIETVQPRTSFSGRVVLIGDAAHATSPSMAEGAGMACEDALLLAAAIAAPGDLDTALGCYAARRKPRVDWVQGQSETRDRLRRLPAGISTRLLRFAGMPLYRHSYTPLLAEA</sequence>
<evidence type="ECO:0000259" key="3">
    <source>
        <dbReference type="Pfam" id="PF01494"/>
    </source>
</evidence>
<protein>
    <submittedName>
        <fullName evidence="4">FAD-dependent oxidoreductase</fullName>
    </submittedName>
</protein>
<dbReference type="InterPro" id="IPR050493">
    <property type="entry name" value="FAD-dep_Monooxygenase_BioMet"/>
</dbReference>
<dbReference type="Gene3D" id="3.50.50.60">
    <property type="entry name" value="FAD/NAD(P)-binding domain"/>
    <property type="match status" value="1"/>
</dbReference>
<dbReference type="Pfam" id="PF01494">
    <property type="entry name" value="FAD_binding_3"/>
    <property type="match status" value="1"/>
</dbReference>
<accession>A0A917DGR9</accession>
<dbReference type="GO" id="GO:0004497">
    <property type="term" value="F:monooxygenase activity"/>
    <property type="evidence" value="ECO:0007669"/>
    <property type="project" value="UniProtKB-KW"/>
</dbReference>
<reference evidence="4" key="1">
    <citation type="journal article" date="2014" name="Int. J. Syst. Evol. Microbiol.">
        <title>Complete genome sequence of Corynebacterium casei LMG S-19264T (=DSM 44701T), isolated from a smear-ripened cheese.</title>
        <authorList>
            <consortium name="US DOE Joint Genome Institute (JGI-PGF)"/>
            <person name="Walter F."/>
            <person name="Albersmeier A."/>
            <person name="Kalinowski J."/>
            <person name="Ruckert C."/>
        </authorList>
    </citation>
    <scope>NUCLEOTIDE SEQUENCE</scope>
    <source>
        <strain evidence="4">CGMCC 1.15493</strain>
    </source>
</reference>
<organism evidence="4 5">
    <name type="scientific">Aureimonas glaciei</name>
    <dbReference type="NCBI Taxonomy" id="1776957"/>
    <lineage>
        <taxon>Bacteria</taxon>
        <taxon>Pseudomonadati</taxon>
        <taxon>Pseudomonadota</taxon>
        <taxon>Alphaproteobacteria</taxon>
        <taxon>Hyphomicrobiales</taxon>
        <taxon>Aurantimonadaceae</taxon>
        <taxon>Aureimonas</taxon>
    </lineage>
</organism>
<proteinExistence type="predicted"/>
<dbReference type="RefSeq" id="WP_188854386.1">
    <property type="nucleotide sequence ID" value="NZ_BMJJ01000011.1"/>
</dbReference>
<dbReference type="InterPro" id="IPR002938">
    <property type="entry name" value="FAD-bd"/>
</dbReference>
<keyword evidence="2" id="KW-0503">Monooxygenase</keyword>
<reference evidence="4" key="2">
    <citation type="submission" date="2020-09" db="EMBL/GenBank/DDBJ databases">
        <authorList>
            <person name="Sun Q."/>
            <person name="Zhou Y."/>
        </authorList>
    </citation>
    <scope>NUCLEOTIDE SEQUENCE</scope>
    <source>
        <strain evidence="4">CGMCC 1.15493</strain>
    </source>
</reference>
<comment type="caution">
    <text evidence="4">The sequence shown here is derived from an EMBL/GenBank/DDBJ whole genome shotgun (WGS) entry which is preliminary data.</text>
</comment>
<keyword evidence="5" id="KW-1185">Reference proteome</keyword>